<evidence type="ECO:0000313" key="5">
    <source>
        <dbReference type="WBParaSite" id="BTMF_0001300801-mRNA-1"/>
    </source>
</evidence>
<dbReference type="EMBL" id="UZAG01017986">
    <property type="protein sequence ID" value="VDO37601.1"/>
    <property type="molecule type" value="Genomic_DNA"/>
</dbReference>
<name>A0A0R3QZ34_9BILA</name>
<dbReference type="PROSITE" id="PS51377">
    <property type="entry name" value="KIND"/>
    <property type="match status" value="1"/>
</dbReference>
<dbReference type="STRING" id="42155.A0A0R3QZ34"/>
<gene>
    <name evidence="3" type="ORF">BTMF_LOCUS11020</name>
</gene>
<feature type="domain" description="KIND" evidence="2">
    <location>
        <begin position="6"/>
        <end position="216"/>
    </location>
</feature>
<evidence type="ECO:0000256" key="1">
    <source>
        <dbReference type="ARBA" id="ARBA00022737"/>
    </source>
</evidence>
<proteinExistence type="predicted"/>
<sequence length="371" mass="40595">MDDIGVSLSEIVEVRGCGLNDDELLALIIIGCEVLTKTPAGVFSPEHVILHTDGELEIKSVSRDKVSNKYVPPEMKEGNTDVDSGAVHVYCLGEVIRFAGGAESDNADLFSLLNVMTVDHIATRPSVTRLGQMAKNKLTIQNPKALLAEMYILVMGDEAEDIDDLDISSGEYMPNSLDENGGLRNLKWDQTGTTMSVTCDRSRKVTHADPFDGVETDIWKLSGRNPFNSVTVAYEKVLPEAKIGSSPLQEEKQQNLSVGKIEVLLEQSEEEEGKPVFESSLLTKSLSYNFDDDIVEYREENVSSDELSSTLVLPEGHIDKVDENLDYDGHGLLATNVIHECNDSLFSEVDESQKMIGSTVLSSGGQNVCSM</sequence>
<keyword evidence="1" id="KW-0677">Repeat</keyword>
<evidence type="ECO:0000313" key="3">
    <source>
        <dbReference type="EMBL" id="VDO37601.1"/>
    </source>
</evidence>
<dbReference type="WBParaSite" id="BTMF_0001300801-mRNA-1">
    <property type="protein sequence ID" value="BTMF_0001300801-mRNA-1"/>
    <property type="gene ID" value="BTMF_0001300801"/>
</dbReference>
<dbReference type="AlphaFoldDB" id="A0A0R3QZ34"/>
<reference evidence="5" key="1">
    <citation type="submission" date="2017-02" db="UniProtKB">
        <authorList>
            <consortium name="WormBaseParasite"/>
        </authorList>
    </citation>
    <scope>IDENTIFICATION</scope>
</reference>
<accession>A0A0R3QZ34</accession>
<protein>
    <submittedName>
        <fullName evidence="5">KIND domain-containing protein</fullName>
    </submittedName>
</protein>
<evidence type="ECO:0000259" key="2">
    <source>
        <dbReference type="PROSITE" id="PS51377"/>
    </source>
</evidence>
<reference evidence="3 4" key="2">
    <citation type="submission" date="2018-11" db="EMBL/GenBank/DDBJ databases">
        <authorList>
            <consortium name="Pathogen Informatics"/>
        </authorList>
    </citation>
    <scope>NUCLEOTIDE SEQUENCE [LARGE SCALE GENOMIC DNA]</scope>
</reference>
<dbReference type="Proteomes" id="UP000280834">
    <property type="component" value="Unassembled WGS sequence"/>
</dbReference>
<organism evidence="5">
    <name type="scientific">Brugia timori</name>
    <dbReference type="NCBI Taxonomy" id="42155"/>
    <lineage>
        <taxon>Eukaryota</taxon>
        <taxon>Metazoa</taxon>
        <taxon>Ecdysozoa</taxon>
        <taxon>Nematoda</taxon>
        <taxon>Chromadorea</taxon>
        <taxon>Rhabditida</taxon>
        <taxon>Spirurina</taxon>
        <taxon>Spiruromorpha</taxon>
        <taxon>Filarioidea</taxon>
        <taxon>Onchocercidae</taxon>
        <taxon>Brugia</taxon>
    </lineage>
</organism>
<evidence type="ECO:0000313" key="4">
    <source>
        <dbReference type="Proteomes" id="UP000280834"/>
    </source>
</evidence>
<dbReference type="SMART" id="SM00750">
    <property type="entry name" value="KIND"/>
    <property type="match status" value="1"/>
</dbReference>
<keyword evidence="4" id="KW-1185">Reference proteome</keyword>
<dbReference type="Gene3D" id="1.10.510.10">
    <property type="entry name" value="Transferase(Phosphotransferase) domain 1"/>
    <property type="match status" value="1"/>
</dbReference>
<dbReference type="InterPro" id="IPR011019">
    <property type="entry name" value="KIND_dom"/>
</dbReference>